<dbReference type="AlphaFoldDB" id="M2B7Y0"/>
<keyword evidence="1" id="KW-0732">Signal</keyword>
<proteinExistence type="predicted"/>
<reference evidence="2" key="1">
    <citation type="submission" date="2012-11" db="EMBL/GenBank/DDBJ databases">
        <title>Permanent draft genomes of Rhodopirellula europaea strain SH398 and 6C.</title>
        <authorList>
            <person name="Richter M."/>
            <person name="Richter-Heitmann T."/>
            <person name="Frank C."/>
            <person name="Harder J."/>
            <person name="Glockner F.O."/>
        </authorList>
    </citation>
    <scope>NUCLEOTIDE SEQUENCE</scope>
    <source>
        <strain evidence="2">6C</strain>
    </source>
</reference>
<dbReference type="Proteomes" id="UP000011529">
    <property type="component" value="Unassembled WGS sequence"/>
</dbReference>
<name>M2B7Y0_9BACT</name>
<protein>
    <submittedName>
        <fullName evidence="2">Putative secreted protein</fullName>
    </submittedName>
</protein>
<organism evidence="2 3">
    <name type="scientific">Rhodopirellula europaea 6C</name>
    <dbReference type="NCBI Taxonomy" id="1263867"/>
    <lineage>
        <taxon>Bacteria</taxon>
        <taxon>Pseudomonadati</taxon>
        <taxon>Planctomycetota</taxon>
        <taxon>Planctomycetia</taxon>
        <taxon>Pirellulales</taxon>
        <taxon>Pirellulaceae</taxon>
        <taxon>Rhodopirellula</taxon>
    </lineage>
</organism>
<dbReference type="RefSeq" id="WP_008655138.1">
    <property type="nucleotide sequence ID" value="NZ_ANMO01000085.1"/>
</dbReference>
<accession>M2B7Y0</accession>
<evidence type="ECO:0000256" key="1">
    <source>
        <dbReference type="SAM" id="SignalP"/>
    </source>
</evidence>
<sequence length="460" mass="52093">MIQFKISKQWRPVFLTLLAVVALLFRDADGDDSTKSRIKIDRETTFLTSPLRTDGTVDYAAGINARIKQGVTPENNVCVLLCEAMQPLRVWDMPPEYFKEIGRTPPPKDRSHVRYLTAGIADPSSEAAKQRLYLVVEFIQGDPRPWKRSEFPEVAKVLDGDAEPLRIVLQATERDQFYSPVITRGVDEVDPLPLVAAMDPMTTQLPYLVHSLRMRAMLNLGEGNHEAAWEDLLACFKLGRLLGMGMSKTHAQHSHMLEEQNCAAMEAYIRTADPSRSQAKQYLRALQSLPARVRLSEKIDLFERCAYLDALLVIRTNQEEAIAYLDCEPGLAAAGKMVNRFWKDAIDWNETLRIGNRYYDRLVKSLEKTDPAQRREETTMLHQELKSLAERATGIRVTDDTAKGNAATESKSMLLAAIIAENLMSDIDKHLASEARMKQRFENLEKTLALVANRNGFREE</sequence>
<evidence type="ECO:0000313" key="2">
    <source>
        <dbReference type="EMBL" id="EMB17833.1"/>
    </source>
</evidence>
<reference evidence="2" key="2">
    <citation type="journal article" date="2013" name="Mar. Genomics">
        <title>Expression of sulfatases in Rhodopirellula baltica and the diversity of sulfatases in the genus Rhodopirellula.</title>
        <authorList>
            <person name="Wegner C.E."/>
            <person name="Richter-Heitmann T."/>
            <person name="Klindworth A."/>
            <person name="Klockow C."/>
            <person name="Richter M."/>
            <person name="Achstetter T."/>
            <person name="Glockner F.O."/>
            <person name="Harder J."/>
        </authorList>
    </citation>
    <scope>NUCLEOTIDE SEQUENCE [LARGE SCALE GENOMIC DNA]</scope>
    <source>
        <strain evidence="2">6C</strain>
    </source>
</reference>
<feature type="chain" id="PRO_5004020856" evidence="1">
    <location>
        <begin position="31"/>
        <end position="460"/>
    </location>
</feature>
<dbReference type="PATRIC" id="fig|1263867.3.peg.1547"/>
<dbReference type="EMBL" id="ANMO01000085">
    <property type="protein sequence ID" value="EMB17833.1"/>
    <property type="molecule type" value="Genomic_DNA"/>
</dbReference>
<feature type="signal peptide" evidence="1">
    <location>
        <begin position="1"/>
        <end position="30"/>
    </location>
</feature>
<evidence type="ECO:0000313" key="3">
    <source>
        <dbReference type="Proteomes" id="UP000011529"/>
    </source>
</evidence>
<comment type="caution">
    <text evidence="2">The sequence shown here is derived from an EMBL/GenBank/DDBJ whole genome shotgun (WGS) entry which is preliminary data.</text>
</comment>
<keyword evidence="3" id="KW-1185">Reference proteome</keyword>
<gene>
    <name evidence="2" type="ORF">RE6C_01464</name>
</gene>